<protein>
    <submittedName>
        <fullName evidence="1">Uncharacterized protein</fullName>
    </submittedName>
</protein>
<dbReference type="EMBL" id="UOEC01000114">
    <property type="protein sequence ID" value="VAV93981.1"/>
    <property type="molecule type" value="Genomic_DNA"/>
</dbReference>
<reference evidence="1" key="1">
    <citation type="submission" date="2018-06" db="EMBL/GenBank/DDBJ databases">
        <authorList>
            <person name="Zhirakovskaya E."/>
        </authorList>
    </citation>
    <scope>NUCLEOTIDE SEQUENCE</scope>
</reference>
<name>A0A3B0RRP9_9ZZZZ</name>
<sequence length="93" mass="10110">MGHTPAFKIDGQGALSDAEENNKAKHAALRYILDAWEEAVYDGIDPDCVATAAIFAALSDMIATYGEEPVAKMVERLPDRIRIGEFTVARATQ</sequence>
<proteinExistence type="predicted"/>
<accession>A0A3B0RRP9</accession>
<dbReference type="AlphaFoldDB" id="A0A3B0RRP9"/>
<evidence type="ECO:0000313" key="1">
    <source>
        <dbReference type="EMBL" id="VAV93981.1"/>
    </source>
</evidence>
<gene>
    <name evidence="1" type="ORF">MNBD_ALPHA08-1490</name>
</gene>
<organism evidence="1">
    <name type="scientific">hydrothermal vent metagenome</name>
    <dbReference type="NCBI Taxonomy" id="652676"/>
    <lineage>
        <taxon>unclassified sequences</taxon>
        <taxon>metagenomes</taxon>
        <taxon>ecological metagenomes</taxon>
    </lineage>
</organism>